<feature type="repeat" description="ANK" evidence="3">
    <location>
        <begin position="312"/>
        <end position="344"/>
    </location>
</feature>
<dbReference type="SUPFAM" id="SSF48403">
    <property type="entry name" value="Ankyrin repeat"/>
    <property type="match status" value="2"/>
</dbReference>
<name>A0A8H5CSC3_9AGAR</name>
<keyword evidence="2 3" id="KW-0040">ANK repeat</keyword>
<feature type="repeat" description="ANK" evidence="3">
    <location>
        <begin position="147"/>
        <end position="179"/>
    </location>
</feature>
<feature type="region of interest" description="Disordered" evidence="4">
    <location>
        <begin position="805"/>
        <end position="831"/>
    </location>
</feature>
<organism evidence="5 6">
    <name type="scientific">Tetrapyrgos nigripes</name>
    <dbReference type="NCBI Taxonomy" id="182062"/>
    <lineage>
        <taxon>Eukaryota</taxon>
        <taxon>Fungi</taxon>
        <taxon>Dikarya</taxon>
        <taxon>Basidiomycota</taxon>
        <taxon>Agaricomycotina</taxon>
        <taxon>Agaricomycetes</taxon>
        <taxon>Agaricomycetidae</taxon>
        <taxon>Agaricales</taxon>
        <taxon>Marasmiineae</taxon>
        <taxon>Marasmiaceae</taxon>
        <taxon>Tetrapyrgos</taxon>
    </lineage>
</organism>
<dbReference type="PRINTS" id="PR01415">
    <property type="entry name" value="ANKYRIN"/>
</dbReference>
<feature type="repeat" description="ANK" evidence="3">
    <location>
        <begin position="378"/>
        <end position="410"/>
    </location>
</feature>
<dbReference type="PROSITE" id="PS50088">
    <property type="entry name" value="ANK_REPEAT"/>
    <property type="match status" value="14"/>
</dbReference>
<feature type="repeat" description="ANK" evidence="3">
    <location>
        <begin position="510"/>
        <end position="542"/>
    </location>
</feature>
<evidence type="ECO:0000256" key="4">
    <source>
        <dbReference type="SAM" id="MobiDB-lite"/>
    </source>
</evidence>
<dbReference type="InterPro" id="IPR002110">
    <property type="entry name" value="Ankyrin_rpt"/>
</dbReference>
<sequence>MQMSSGEERADPGILGYLNSDTTSNSKDVTIKNVTSDLPPTYYQPSILIHLITEEQVTADILPPYQQQPKITFEDLPSAHASTDSLMQAASKGLIEDVKLLLESGADVNQVMSDGTMPLMVAAQNGHLEIVKLLIKHKADVNAAREDGATSVLVASQNGHTEVAIFLIEKGAEINWGTDTGATPLLVAIENGHLKIAEILVQGEADVNKATTDGRTSLMAASWFGHHEIVTLLLENGADIHWARESGDTPLLMASQNGHIEVVKLLLEHGADIHREHETGWTPFISASQNGHIEVVKLLLEHGADFHRENKPGVTPLNIASQNGHIEVVKLLLEHGADIQRASETGLTPLYIASLNGHIEVVRLLLEHGADIHRGHETGWTPLLAASQNGHIEVVKLLLEHGADIHRTNEAGWTPLIVASLNGHIEVVKLLLEHGADIHRAGETGWTSLIAASQNGHIEVVKLLLEHGADIHQVDESGWTPLLIASQHGHLEVVGLLVAKGAEVHVQSKDGTTPLQTALEQGHHEVIQLLSSHIAMTEAQADMNASILSGGIDHICLVPAEAIAWLLDHEDFLQEARSLDCEVVPDICAASQTGDWIDMIRVHGSPNTQVADFVLKLAVMSGFPVYWFLNDNRVVEKVAGSDVGNISKTNNDPQDDLEGQGETSQTSADQEENKANSSSDKKGKGKQREDESDDGNREENNGNDQRGPPSESNLALEAQKEVKGRPHVTYFNWMDNETQAIQTYFELGFETDKQKIEEGRFQNRIFATANISISQTSGSNYRIGMCTTVALFPGKGAHRIEIRHRPNPKDYGTIKTSHTTSTNPTVSGGSDGARFSYNKQYTNTKEVTQTGVPFYTKSEPPPPVDVDATVISIFPEDSFRSPISLPLEIAISLEEEFSNDIPNIDFGAKICVRAETQYPITLKEKPNIAMRKGVMLVQTVTIKNAYGSVSSLAKITALLPKTLSSASSGLSSMAGPSSMGPSSVGASSGSSSADQPTGSAPFKIIKDTKPGTQLIEIGVAELGNKAKAADLENRALAEAGRNFKEKANKSFKQLVKAFGLYNIQKDDEDKESELEQYMQTLYKDTKVKIIKVLIEEKETDQIKAVDEGDFTCIDIIMPPGIGK</sequence>
<feature type="repeat" description="ANK" evidence="3">
    <location>
        <begin position="213"/>
        <end position="245"/>
    </location>
</feature>
<feature type="repeat" description="ANK" evidence="3">
    <location>
        <begin position="477"/>
        <end position="509"/>
    </location>
</feature>
<protein>
    <submittedName>
        <fullName evidence="5">Uncharacterized protein</fullName>
    </submittedName>
</protein>
<feature type="repeat" description="ANK" evidence="3">
    <location>
        <begin position="114"/>
        <end position="146"/>
    </location>
</feature>
<evidence type="ECO:0000313" key="5">
    <source>
        <dbReference type="EMBL" id="KAF5346965.1"/>
    </source>
</evidence>
<feature type="repeat" description="ANK" evidence="3">
    <location>
        <begin position="345"/>
        <end position="377"/>
    </location>
</feature>
<feature type="repeat" description="ANK" evidence="3">
    <location>
        <begin position="279"/>
        <end position="311"/>
    </location>
</feature>
<feature type="repeat" description="ANK" evidence="3">
    <location>
        <begin position="246"/>
        <end position="278"/>
    </location>
</feature>
<feature type="repeat" description="ANK" evidence="3">
    <location>
        <begin position="444"/>
        <end position="476"/>
    </location>
</feature>
<evidence type="ECO:0000256" key="2">
    <source>
        <dbReference type="ARBA" id="ARBA00023043"/>
    </source>
</evidence>
<evidence type="ECO:0000256" key="1">
    <source>
        <dbReference type="ARBA" id="ARBA00022737"/>
    </source>
</evidence>
<feature type="region of interest" description="Disordered" evidence="4">
    <location>
        <begin position="643"/>
        <end position="713"/>
    </location>
</feature>
<dbReference type="EMBL" id="JAACJM010000098">
    <property type="protein sequence ID" value="KAF5346965.1"/>
    <property type="molecule type" value="Genomic_DNA"/>
</dbReference>
<gene>
    <name evidence="5" type="ORF">D9758_010081</name>
</gene>
<evidence type="ECO:0000313" key="6">
    <source>
        <dbReference type="Proteomes" id="UP000559256"/>
    </source>
</evidence>
<dbReference type="PANTHER" id="PTHR24188">
    <property type="entry name" value="ANKYRIN REPEAT PROTEIN"/>
    <property type="match status" value="1"/>
</dbReference>
<dbReference type="Pfam" id="PF13637">
    <property type="entry name" value="Ank_4"/>
    <property type="match status" value="1"/>
</dbReference>
<feature type="compositionally biased region" description="Polar residues" evidence="4">
    <location>
        <begin position="814"/>
        <end position="828"/>
    </location>
</feature>
<accession>A0A8H5CSC3</accession>
<keyword evidence="6" id="KW-1185">Reference proteome</keyword>
<feature type="region of interest" description="Disordered" evidence="4">
    <location>
        <begin position="970"/>
        <end position="1003"/>
    </location>
</feature>
<feature type="repeat" description="ANK" evidence="3">
    <location>
        <begin position="411"/>
        <end position="443"/>
    </location>
</feature>
<keyword evidence="1" id="KW-0677">Repeat</keyword>
<dbReference type="Gene3D" id="1.25.40.20">
    <property type="entry name" value="Ankyrin repeat-containing domain"/>
    <property type="match status" value="6"/>
</dbReference>
<dbReference type="OrthoDB" id="194358at2759"/>
<dbReference type="SMART" id="SM00248">
    <property type="entry name" value="ANK"/>
    <property type="match status" value="14"/>
</dbReference>
<feature type="compositionally biased region" description="Basic and acidic residues" evidence="4">
    <location>
        <begin position="671"/>
        <end position="700"/>
    </location>
</feature>
<feature type="repeat" description="ANK" evidence="3">
    <location>
        <begin position="81"/>
        <end position="113"/>
    </location>
</feature>
<proteinExistence type="predicted"/>
<dbReference type="PROSITE" id="PS50297">
    <property type="entry name" value="ANK_REP_REGION"/>
    <property type="match status" value="14"/>
</dbReference>
<dbReference type="PANTHER" id="PTHR24188:SF29">
    <property type="entry name" value="GH09064P"/>
    <property type="match status" value="1"/>
</dbReference>
<dbReference type="Pfam" id="PF12796">
    <property type="entry name" value="Ank_2"/>
    <property type="match status" value="5"/>
</dbReference>
<reference evidence="5 6" key="1">
    <citation type="journal article" date="2020" name="ISME J.">
        <title>Uncovering the hidden diversity of litter-decomposition mechanisms in mushroom-forming fungi.</title>
        <authorList>
            <person name="Floudas D."/>
            <person name="Bentzer J."/>
            <person name="Ahren D."/>
            <person name="Johansson T."/>
            <person name="Persson P."/>
            <person name="Tunlid A."/>
        </authorList>
    </citation>
    <scope>NUCLEOTIDE SEQUENCE [LARGE SCALE GENOMIC DNA]</scope>
    <source>
        <strain evidence="5 6">CBS 291.85</strain>
    </source>
</reference>
<dbReference type="Proteomes" id="UP000559256">
    <property type="component" value="Unassembled WGS sequence"/>
</dbReference>
<feature type="repeat" description="ANK" evidence="3">
    <location>
        <begin position="180"/>
        <end position="212"/>
    </location>
</feature>
<dbReference type="InterPro" id="IPR036770">
    <property type="entry name" value="Ankyrin_rpt-contain_sf"/>
</dbReference>
<evidence type="ECO:0000256" key="3">
    <source>
        <dbReference type="PROSITE-ProRule" id="PRU00023"/>
    </source>
</evidence>
<comment type="caution">
    <text evidence="5">The sequence shown here is derived from an EMBL/GenBank/DDBJ whole genome shotgun (WGS) entry which is preliminary data.</text>
</comment>
<dbReference type="AlphaFoldDB" id="A0A8H5CSC3"/>
<feature type="compositionally biased region" description="Low complexity" evidence="4">
    <location>
        <begin position="970"/>
        <end position="993"/>
    </location>
</feature>